<keyword evidence="2" id="KW-0732">Signal</keyword>
<dbReference type="EMBL" id="CP014687">
    <property type="protein sequence ID" value="AQT04541.1"/>
    <property type="molecule type" value="Genomic_DNA"/>
</dbReference>
<dbReference type="AlphaFoldDB" id="A0A1U9LDM7"/>
<feature type="chain" id="PRO_5012278986" evidence="2">
    <location>
        <begin position="20"/>
        <end position="445"/>
    </location>
</feature>
<sequence>MIVRAVCGTLKRFFIPALGALLLTACTPSDFRKPGPLQKEDVYNNLFPQWVELCAVSQISKKPGYGANIAGGPGGHAVLFLHGACLDPASPYPVLKSCPDGETGISMNSHFRNANWVGIPHRDFFYNGLLKPDEALTQTAYAATKQEAQKRNLYTAIRFQDWTAEGKPADISDEQWKYEISIGTDYAVSFGRARYCARLPISQEQLKQVTTFLNGRNALYQNGPKTFETNVLQDNCNHLTHNALAAADFWHELPVHQFILKAALTFPVPKNEIVNLLDQTQRHDIGDLHALYHDRLTRKSLLEKNWLPDTPGVILDSNPVKTPNEIYNTQLSLIFYDDPLLGHYHKAFDRYLNQPRYHDLKANLLWYQTLYAKIAAERRPLSWWLKKEPSGFLAFYNAYYAWLENQQNLVQRGLTMLTENASLSTGSMPALPGRAPVGPEPVNGP</sequence>
<name>A0A1U9LDM7_9PROT</name>
<evidence type="ECO:0000313" key="3">
    <source>
        <dbReference type="EMBL" id="AQT04541.1"/>
    </source>
</evidence>
<feature type="region of interest" description="Disordered" evidence="1">
    <location>
        <begin position="425"/>
        <end position="445"/>
    </location>
</feature>
<protein>
    <submittedName>
        <fullName evidence="3">Uncharacterized protein</fullName>
    </submittedName>
</protein>
<accession>A0A1U9LDM7</accession>
<reference evidence="3 4" key="1">
    <citation type="submission" date="2016-03" db="EMBL/GenBank/DDBJ databases">
        <title>Acetic acid bacteria sequencing.</title>
        <authorList>
            <person name="Brandt J."/>
            <person name="Jakob F."/>
            <person name="Vogel R.F."/>
        </authorList>
    </citation>
    <scope>NUCLEOTIDE SEQUENCE [LARGE SCALE GENOMIC DNA]</scope>
    <source>
        <strain evidence="3 4">TMW2.1084</strain>
    </source>
</reference>
<dbReference type="KEGG" id="aper:A0U91_05710"/>
<gene>
    <name evidence="3" type="ORF">A0U91_05710</name>
</gene>
<proteinExistence type="predicted"/>
<dbReference type="Proteomes" id="UP000189055">
    <property type="component" value="Chromosome"/>
</dbReference>
<dbReference type="PROSITE" id="PS51257">
    <property type="entry name" value="PROKAR_LIPOPROTEIN"/>
    <property type="match status" value="1"/>
</dbReference>
<feature type="signal peptide" evidence="2">
    <location>
        <begin position="1"/>
        <end position="19"/>
    </location>
</feature>
<evidence type="ECO:0000256" key="1">
    <source>
        <dbReference type="SAM" id="MobiDB-lite"/>
    </source>
</evidence>
<evidence type="ECO:0000313" key="4">
    <source>
        <dbReference type="Proteomes" id="UP000189055"/>
    </source>
</evidence>
<evidence type="ECO:0000256" key="2">
    <source>
        <dbReference type="SAM" id="SignalP"/>
    </source>
</evidence>
<organism evidence="3 4">
    <name type="scientific">Acetobacter persici</name>
    <dbReference type="NCBI Taxonomy" id="1076596"/>
    <lineage>
        <taxon>Bacteria</taxon>
        <taxon>Pseudomonadati</taxon>
        <taxon>Pseudomonadota</taxon>
        <taxon>Alphaproteobacteria</taxon>
        <taxon>Acetobacterales</taxon>
        <taxon>Acetobacteraceae</taxon>
        <taxon>Acetobacter</taxon>
    </lineage>
</organism>